<protein>
    <submittedName>
        <fullName evidence="2">Uncharacterized protein</fullName>
    </submittedName>
</protein>
<feature type="compositionally biased region" description="Basic residues" evidence="1">
    <location>
        <begin position="55"/>
        <end position="67"/>
    </location>
</feature>
<dbReference type="EMBL" id="CADCVO010000365">
    <property type="protein sequence ID" value="CAA9501550.1"/>
    <property type="molecule type" value="Genomic_DNA"/>
</dbReference>
<gene>
    <name evidence="2" type="ORF">AVDCRST_MAG13-2291</name>
</gene>
<reference evidence="2" key="1">
    <citation type="submission" date="2020-02" db="EMBL/GenBank/DDBJ databases">
        <authorList>
            <person name="Meier V. D."/>
        </authorList>
    </citation>
    <scope>NUCLEOTIDE SEQUENCE</scope>
    <source>
        <strain evidence="2">AVDCRST_MAG13</strain>
    </source>
</reference>
<evidence type="ECO:0000313" key="2">
    <source>
        <dbReference type="EMBL" id="CAA9501550.1"/>
    </source>
</evidence>
<feature type="region of interest" description="Disordered" evidence="1">
    <location>
        <begin position="55"/>
        <end position="93"/>
    </location>
</feature>
<feature type="region of interest" description="Disordered" evidence="1">
    <location>
        <begin position="1"/>
        <end position="41"/>
    </location>
</feature>
<feature type="non-terminal residue" evidence="2">
    <location>
        <position position="93"/>
    </location>
</feature>
<feature type="non-terminal residue" evidence="2">
    <location>
        <position position="1"/>
    </location>
</feature>
<proteinExistence type="predicted"/>
<evidence type="ECO:0000256" key="1">
    <source>
        <dbReference type="SAM" id="MobiDB-lite"/>
    </source>
</evidence>
<feature type="compositionally biased region" description="Basic residues" evidence="1">
    <location>
        <begin position="8"/>
        <end position="20"/>
    </location>
</feature>
<name>A0A6J4SL52_9ACTN</name>
<organism evidence="2">
    <name type="scientific">uncultured Solirubrobacteraceae bacterium</name>
    <dbReference type="NCBI Taxonomy" id="1162706"/>
    <lineage>
        <taxon>Bacteria</taxon>
        <taxon>Bacillati</taxon>
        <taxon>Actinomycetota</taxon>
        <taxon>Thermoleophilia</taxon>
        <taxon>Solirubrobacterales</taxon>
        <taxon>Solirubrobacteraceae</taxon>
        <taxon>environmental samples</taxon>
    </lineage>
</organism>
<feature type="compositionally biased region" description="Basic residues" evidence="1">
    <location>
        <begin position="84"/>
        <end position="93"/>
    </location>
</feature>
<sequence length="93" mass="10735">ARDLERHDHRRERRHGRRRGQPLLPPRQRPGRRPAGVGQVDALPLEGRRVVLLPRRGRRGQRGRRLVLPRPEGRGGADQGPRRVLARRAGHRV</sequence>
<accession>A0A6J4SL52</accession>
<dbReference type="AlphaFoldDB" id="A0A6J4SL52"/>